<feature type="binding site" evidence="6">
    <location>
        <position position="314"/>
    </location>
    <ligand>
        <name>a divalent metal cation</name>
        <dbReference type="ChEBI" id="CHEBI:60240"/>
    </ligand>
</feature>
<evidence type="ECO:0000256" key="6">
    <source>
        <dbReference type="PIRSR" id="PIRSR000106-3"/>
    </source>
</evidence>
<dbReference type="CDD" id="cd05312">
    <property type="entry name" value="NAD_bind_1_malic_enz"/>
    <property type="match status" value="1"/>
</dbReference>
<feature type="domain" description="Malic enzyme N-terminal" evidence="8">
    <location>
        <begin position="122"/>
        <end position="305"/>
    </location>
</feature>
<keyword evidence="3 6" id="KW-0479">Metal-binding</keyword>
<dbReference type="AlphaFoldDB" id="A0A7I4Y7T6"/>
<dbReference type="OMA" id="AMWRILN"/>
<dbReference type="SUPFAM" id="SSF51735">
    <property type="entry name" value="NAD(P)-binding Rossmann-fold domains"/>
    <property type="match status" value="1"/>
</dbReference>
<dbReference type="FunFam" id="3.40.50.720:FF:000060">
    <property type="entry name" value="Malic enzyme"/>
    <property type="match status" value="1"/>
</dbReference>
<comment type="cofactor">
    <cofactor evidence="1">
        <name>Mn(2+)</name>
        <dbReference type="ChEBI" id="CHEBI:29035"/>
    </cofactor>
</comment>
<dbReference type="GO" id="GO:0006108">
    <property type="term" value="P:malate metabolic process"/>
    <property type="evidence" value="ECO:0007669"/>
    <property type="project" value="TreeGrafter"/>
</dbReference>
<dbReference type="InterPro" id="IPR036291">
    <property type="entry name" value="NAD(P)-bd_dom_sf"/>
</dbReference>
<accession>A0A7I4Y7T6</accession>
<feature type="domain" description="Malic enzyme NAD-binding" evidence="7">
    <location>
        <begin position="315"/>
        <end position="568"/>
    </location>
</feature>
<evidence type="ECO:0000259" key="8">
    <source>
        <dbReference type="SMART" id="SM01274"/>
    </source>
</evidence>
<dbReference type="InterPro" id="IPR046346">
    <property type="entry name" value="Aminoacid_DH-like_N_sf"/>
</dbReference>
<dbReference type="InterPro" id="IPR012301">
    <property type="entry name" value="Malic_N_dom"/>
</dbReference>
<dbReference type="SMART" id="SM00919">
    <property type="entry name" value="Malic_M"/>
    <property type="match status" value="1"/>
</dbReference>
<dbReference type="SMART" id="SM01274">
    <property type="entry name" value="malic"/>
    <property type="match status" value="1"/>
</dbReference>
<dbReference type="WBParaSite" id="HCON_00063630-00001">
    <property type="protein sequence ID" value="HCON_00063630-00001"/>
    <property type="gene ID" value="HCON_00063630"/>
</dbReference>
<dbReference type="InterPro" id="IPR012302">
    <property type="entry name" value="Malic_NAD-bd"/>
</dbReference>
<organism evidence="9 10">
    <name type="scientific">Haemonchus contortus</name>
    <name type="common">Barber pole worm</name>
    <dbReference type="NCBI Taxonomy" id="6289"/>
    <lineage>
        <taxon>Eukaryota</taxon>
        <taxon>Metazoa</taxon>
        <taxon>Ecdysozoa</taxon>
        <taxon>Nematoda</taxon>
        <taxon>Chromadorea</taxon>
        <taxon>Rhabditida</taxon>
        <taxon>Rhabditina</taxon>
        <taxon>Rhabditomorpha</taxon>
        <taxon>Strongyloidea</taxon>
        <taxon>Trichostrongylidae</taxon>
        <taxon>Haemonchus</taxon>
    </lineage>
</organism>
<dbReference type="PANTHER" id="PTHR23406:SF90">
    <property type="entry name" value="MALIC ENZYME-RELATED"/>
    <property type="match status" value="1"/>
</dbReference>
<keyword evidence="4" id="KW-0560">Oxidoreductase</keyword>
<dbReference type="Gene3D" id="3.40.50.720">
    <property type="entry name" value="NAD(P)-binding Rossmann-like Domain"/>
    <property type="match status" value="1"/>
</dbReference>
<dbReference type="NCBIfam" id="NF010052">
    <property type="entry name" value="PRK13529.1"/>
    <property type="match status" value="1"/>
</dbReference>
<dbReference type="Pfam" id="PF03949">
    <property type="entry name" value="Malic_M"/>
    <property type="match status" value="1"/>
</dbReference>
<evidence type="ECO:0000256" key="1">
    <source>
        <dbReference type="ARBA" id="ARBA00001936"/>
    </source>
</evidence>
<dbReference type="GO" id="GO:0051287">
    <property type="term" value="F:NAD binding"/>
    <property type="evidence" value="ECO:0007669"/>
    <property type="project" value="InterPro"/>
</dbReference>
<dbReference type="PIRSF" id="PIRSF000106">
    <property type="entry name" value="ME"/>
    <property type="match status" value="1"/>
</dbReference>
<dbReference type="InterPro" id="IPR001891">
    <property type="entry name" value="Malic_OxRdtase"/>
</dbReference>
<feature type="binding site" evidence="6">
    <location>
        <position position="290"/>
    </location>
    <ligand>
        <name>a divalent metal cation</name>
        <dbReference type="ChEBI" id="CHEBI:60240"/>
    </ligand>
</feature>
<dbReference type="GO" id="GO:0046872">
    <property type="term" value="F:metal ion binding"/>
    <property type="evidence" value="ECO:0007669"/>
    <property type="project" value="UniProtKB-KW"/>
</dbReference>
<keyword evidence="9" id="KW-1185">Reference proteome</keyword>
<comment type="similarity">
    <text evidence="2">Belongs to the malic enzymes family.</text>
</comment>
<dbReference type="PANTHER" id="PTHR23406">
    <property type="entry name" value="MALIC ENZYME-RELATED"/>
    <property type="match status" value="1"/>
</dbReference>
<evidence type="ECO:0000313" key="9">
    <source>
        <dbReference type="Proteomes" id="UP000025227"/>
    </source>
</evidence>
<evidence type="ECO:0000259" key="7">
    <source>
        <dbReference type="SMART" id="SM00919"/>
    </source>
</evidence>
<dbReference type="Pfam" id="PF00390">
    <property type="entry name" value="malic"/>
    <property type="match status" value="1"/>
</dbReference>
<evidence type="ECO:0000256" key="2">
    <source>
        <dbReference type="ARBA" id="ARBA00008785"/>
    </source>
</evidence>
<dbReference type="Proteomes" id="UP000025227">
    <property type="component" value="Unplaced"/>
</dbReference>
<protein>
    <submittedName>
        <fullName evidence="10">Malic enzyme</fullName>
    </submittedName>
</protein>
<evidence type="ECO:0000256" key="5">
    <source>
        <dbReference type="PIRSR" id="PIRSR000106-2"/>
    </source>
</evidence>
<evidence type="ECO:0000313" key="10">
    <source>
        <dbReference type="WBParaSite" id="HCON_00063630-00001"/>
    </source>
</evidence>
<proteinExistence type="inferred from homology"/>
<dbReference type="FunFam" id="3.40.50.10380:FF:000004">
    <property type="entry name" value="Malic enzyme"/>
    <property type="match status" value="1"/>
</dbReference>
<evidence type="ECO:0000256" key="4">
    <source>
        <dbReference type="ARBA" id="ARBA00023002"/>
    </source>
</evidence>
<feature type="binding site" evidence="5">
    <location>
        <position position="200"/>
    </location>
    <ligand>
        <name>(S)-malate</name>
        <dbReference type="ChEBI" id="CHEBI:15589"/>
    </ligand>
</feature>
<feature type="binding site" evidence="5">
    <location>
        <position position="454"/>
    </location>
    <ligand>
        <name>(S)-malate</name>
        <dbReference type="ChEBI" id="CHEBI:15589"/>
    </ligand>
</feature>
<sequence length="628" mass="71057">MHAVLTSNAYLANQQCVRAISSTTTCRIRNLKLDLSNPKTLALHKLYRRESITPREKGYALLTNNRLNKGLAFTLRERFYLGIHGLLPPVFTTEEQQVYRVMKRIREQRTNLHKYVQLDELHTCNKKLFYRVVCKYVKELMPIIHLPTVGLACQKFGAIYRHPKGVYITINDNSISKIYQILSNWRDSDIKIIVVTDGERILGLGDLGAQGMAIPVGKVSIYVALAGIRPENCLPVVIDVGTNNKSYLEDPLYIGLRRNRVRGEEYDLLIDNFMKAVVKKFGRHTLIHFEDFAFQNAFKFLDKYREDYCFFNNDIQGTAAGILAGLIVTTRITKKKLCQQKFLFFGAGQAGLGIAELMVMQMVSEGATKEQACNNIFMIDIDGLVTRKRAQNMTERHRLYAKELPESTNLLEIVKAVQPNGLIGVSTKAGAFTEDVIKEMTTINERPIIFALSNPKEKSECTAEEAIKGSDGKVLFASGSPYDDVEHNGRLFKISQGSNSYAVPGVALAAVLWKPKKISETAFLIAARTSASAVTDEALEKYVRLYPELEDIRELSVRTAVNIGEYFFNENLATLYPKPDDLEMYVRHQLYDTSYEDLINKEWEWPEEACKVCAIPVPELDPASMNDK</sequence>
<feature type="binding site" evidence="6">
    <location>
        <position position="291"/>
    </location>
    <ligand>
        <name>a divalent metal cation</name>
        <dbReference type="ChEBI" id="CHEBI:60240"/>
    </ligand>
</feature>
<dbReference type="OrthoDB" id="5365701at2759"/>
<dbReference type="SUPFAM" id="SSF53223">
    <property type="entry name" value="Aminoacid dehydrogenase-like, N-terminal domain"/>
    <property type="match status" value="1"/>
</dbReference>
<reference evidence="10" key="1">
    <citation type="submission" date="2020-12" db="UniProtKB">
        <authorList>
            <consortium name="WormBaseParasite"/>
        </authorList>
    </citation>
    <scope>IDENTIFICATION</scope>
    <source>
        <strain evidence="10">MHco3</strain>
    </source>
</reference>
<dbReference type="GO" id="GO:0004473">
    <property type="term" value="F:malate dehydrogenase (decarboxylating) (NADP+) activity"/>
    <property type="evidence" value="ECO:0007669"/>
    <property type="project" value="TreeGrafter"/>
</dbReference>
<dbReference type="Gene3D" id="3.40.50.10380">
    <property type="entry name" value="Malic enzyme, N-terminal domain"/>
    <property type="match status" value="1"/>
</dbReference>
<comment type="cofactor">
    <cofactor evidence="6">
        <name>Mg(2+)</name>
        <dbReference type="ChEBI" id="CHEBI:18420"/>
    </cofactor>
    <cofactor evidence="6">
        <name>Mn(2+)</name>
        <dbReference type="ChEBI" id="CHEBI:29035"/>
    </cofactor>
    <text evidence="6">Divalent metal cations. Prefers magnesium or manganese.</text>
</comment>
<dbReference type="InterPro" id="IPR037062">
    <property type="entry name" value="Malic_N_dom_sf"/>
</dbReference>
<dbReference type="GO" id="GO:0005739">
    <property type="term" value="C:mitochondrion"/>
    <property type="evidence" value="ECO:0007669"/>
    <property type="project" value="TreeGrafter"/>
</dbReference>
<evidence type="ECO:0000256" key="3">
    <source>
        <dbReference type="ARBA" id="ARBA00022723"/>
    </source>
</evidence>
<name>A0A7I4Y7T6_HAECO</name>
<dbReference type="PRINTS" id="PR00072">
    <property type="entry name" value="MALOXRDTASE"/>
</dbReference>